<dbReference type="KEGG" id="ttt:THITE_2122131"/>
<evidence type="ECO:0000256" key="5">
    <source>
        <dbReference type="ARBA" id="ARBA00022801"/>
    </source>
</evidence>
<keyword evidence="10" id="KW-0472">Membrane</keyword>
<evidence type="ECO:0000256" key="1">
    <source>
        <dbReference type="ARBA" id="ARBA00007447"/>
    </source>
</evidence>
<name>G2RC98_THETT</name>
<feature type="domain" description="Peptidase A1" evidence="12">
    <location>
        <begin position="62"/>
        <end position="405"/>
    </location>
</feature>
<reference evidence="13 14" key="1">
    <citation type="journal article" date="2011" name="Nat. Biotechnol.">
        <title>Comparative genomic analysis of the thermophilic biomass-degrading fungi Myceliophthora thermophila and Thielavia terrestris.</title>
        <authorList>
            <person name="Berka R.M."/>
            <person name="Grigoriev I.V."/>
            <person name="Otillar R."/>
            <person name="Salamov A."/>
            <person name="Grimwood J."/>
            <person name="Reid I."/>
            <person name="Ishmael N."/>
            <person name="John T."/>
            <person name="Darmond C."/>
            <person name="Moisan M.-C."/>
            <person name="Henrissat B."/>
            <person name="Coutinho P.M."/>
            <person name="Lombard V."/>
            <person name="Natvig D.O."/>
            <person name="Lindquist E."/>
            <person name="Schmutz J."/>
            <person name="Lucas S."/>
            <person name="Harris P."/>
            <person name="Powlowski J."/>
            <person name="Bellemare A."/>
            <person name="Taylor D."/>
            <person name="Butler G."/>
            <person name="de Vries R.P."/>
            <person name="Allijn I.E."/>
            <person name="van den Brink J."/>
            <person name="Ushinsky S."/>
            <person name="Storms R."/>
            <person name="Powell A.J."/>
            <person name="Paulsen I.T."/>
            <person name="Elbourne L.D.H."/>
            <person name="Baker S.E."/>
            <person name="Magnuson J."/>
            <person name="LaBoissiere S."/>
            <person name="Clutterbuck A.J."/>
            <person name="Martinez D."/>
            <person name="Wogulis M."/>
            <person name="de Leon A.L."/>
            <person name="Rey M.W."/>
            <person name="Tsang A."/>
        </authorList>
    </citation>
    <scope>NUCLEOTIDE SEQUENCE [LARGE SCALE GENOMIC DNA]</scope>
    <source>
        <strain evidence="14">ATCC 38088 / NRRL 8126</strain>
    </source>
</reference>
<dbReference type="Pfam" id="PF00026">
    <property type="entry name" value="Asp"/>
    <property type="match status" value="1"/>
</dbReference>
<protein>
    <recommendedName>
        <fullName evidence="7">Probable aspartic-type endopeptidase OPSB</fullName>
    </recommendedName>
    <alternativeName>
        <fullName evidence="6">Probable aspartic-type endopeptidase opsB</fullName>
    </alternativeName>
</protein>
<keyword evidence="10" id="KW-1133">Transmembrane helix</keyword>
<dbReference type="OrthoDB" id="771136at2759"/>
<evidence type="ECO:0000256" key="8">
    <source>
        <dbReference type="PIRSR" id="PIRSR601461-1"/>
    </source>
</evidence>
<dbReference type="GO" id="GO:0004190">
    <property type="term" value="F:aspartic-type endopeptidase activity"/>
    <property type="evidence" value="ECO:0007669"/>
    <property type="project" value="UniProtKB-KW"/>
</dbReference>
<dbReference type="InterPro" id="IPR001969">
    <property type="entry name" value="Aspartic_peptidase_AS"/>
</dbReference>
<dbReference type="InterPro" id="IPR001461">
    <property type="entry name" value="Aspartic_peptidase_A1"/>
</dbReference>
<dbReference type="Gene3D" id="2.40.70.10">
    <property type="entry name" value="Acid Proteases"/>
    <property type="match status" value="2"/>
</dbReference>
<feature type="transmembrane region" description="Helical" evidence="10">
    <location>
        <begin position="486"/>
        <end position="506"/>
    </location>
</feature>
<dbReference type="MEROPS" id="A01.015"/>
<dbReference type="SUPFAM" id="SSF50630">
    <property type="entry name" value="Acid proteases"/>
    <property type="match status" value="1"/>
</dbReference>
<dbReference type="InterPro" id="IPR033121">
    <property type="entry name" value="PEPTIDASE_A1"/>
</dbReference>
<feature type="active site" evidence="8">
    <location>
        <position position="283"/>
    </location>
</feature>
<keyword evidence="5 9" id="KW-0378">Hydrolase</keyword>
<dbReference type="EMBL" id="CP003013">
    <property type="protein sequence ID" value="AEO70533.1"/>
    <property type="molecule type" value="Genomic_DNA"/>
</dbReference>
<dbReference type="FunFam" id="2.40.70.10:FF:000011">
    <property type="entry name" value="Aspartic protease"/>
    <property type="match status" value="1"/>
</dbReference>
<dbReference type="InterPro" id="IPR033876">
    <property type="entry name" value="SAP-like"/>
</dbReference>
<feature type="chain" id="PRO_5003437129" description="Probable aspartic-type endopeptidase OPSB" evidence="11">
    <location>
        <begin position="23"/>
        <end position="507"/>
    </location>
</feature>
<dbReference type="InterPro" id="IPR021109">
    <property type="entry name" value="Peptidase_aspartic_dom_sf"/>
</dbReference>
<keyword evidence="10" id="KW-0812">Transmembrane</keyword>
<feature type="active site" evidence="8">
    <location>
        <position position="80"/>
    </location>
</feature>
<dbReference type="PANTHER" id="PTHR47966">
    <property type="entry name" value="BETA-SITE APP-CLEAVING ENZYME, ISOFORM A-RELATED"/>
    <property type="match status" value="1"/>
</dbReference>
<keyword evidence="4 9" id="KW-0064">Aspartyl protease</keyword>
<dbReference type="PANTHER" id="PTHR47966:SF65">
    <property type="entry name" value="ASPARTIC-TYPE ENDOPEPTIDASE"/>
    <property type="match status" value="1"/>
</dbReference>
<keyword evidence="14" id="KW-1185">Reference proteome</keyword>
<dbReference type="RefSeq" id="XP_003656869.1">
    <property type="nucleotide sequence ID" value="XM_003656821.1"/>
</dbReference>
<dbReference type="AlphaFoldDB" id="G2RC98"/>
<evidence type="ECO:0000256" key="7">
    <source>
        <dbReference type="ARBA" id="ARBA00068059"/>
    </source>
</evidence>
<evidence type="ECO:0000256" key="4">
    <source>
        <dbReference type="ARBA" id="ARBA00022750"/>
    </source>
</evidence>
<evidence type="ECO:0000256" key="3">
    <source>
        <dbReference type="ARBA" id="ARBA00022729"/>
    </source>
</evidence>
<evidence type="ECO:0000256" key="10">
    <source>
        <dbReference type="SAM" id="Phobius"/>
    </source>
</evidence>
<evidence type="ECO:0000259" key="12">
    <source>
        <dbReference type="PROSITE" id="PS51767"/>
    </source>
</evidence>
<dbReference type="eggNOG" id="KOG1339">
    <property type="taxonomic scope" value="Eukaryota"/>
</dbReference>
<proteinExistence type="inferred from homology"/>
<dbReference type="CDD" id="cd05474">
    <property type="entry name" value="SAP_like"/>
    <property type="match status" value="1"/>
</dbReference>
<evidence type="ECO:0000256" key="2">
    <source>
        <dbReference type="ARBA" id="ARBA00022670"/>
    </source>
</evidence>
<evidence type="ECO:0000256" key="11">
    <source>
        <dbReference type="SAM" id="SignalP"/>
    </source>
</evidence>
<evidence type="ECO:0000313" key="13">
    <source>
        <dbReference type="EMBL" id="AEO70533.1"/>
    </source>
</evidence>
<dbReference type="GeneID" id="11519455"/>
<evidence type="ECO:0000256" key="6">
    <source>
        <dbReference type="ARBA" id="ARBA00067536"/>
    </source>
</evidence>
<keyword evidence="3 11" id="KW-0732">Signal</keyword>
<organism evidence="13 14">
    <name type="scientific">Thermothielavioides terrestris (strain ATCC 38088 / NRRL 8126)</name>
    <name type="common">Thielavia terrestris</name>
    <dbReference type="NCBI Taxonomy" id="578455"/>
    <lineage>
        <taxon>Eukaryota</taxon>
        <taxon>Fungi</taxon>
        <taxon>Dikarya</taxon>
        <taxon>Ascomycota</taxon>
        <taxon>Pezizomycotina</taxon>
        <taxon>Sordariomycetes</taxon>
        <taxon>Sordariomycetidae</taxon>
        <taxon>Sordariales</taxon>
        <taxon>Chaetomiaceae</taxon>
        <taxon>Thermothielavioides</taxon>
        <taxon>Thermothielavioides terrestris</taxon>
    </lineage>
</organism>
<evidence type="ECO:0000256" key="9">
    <source>
        <dbReference type="RuleBase" id="RU000454"/>
    </source>
</evidence>
<gene>
    <name evidence="13" type="ORF">THITE_2122131</name>
</gene>
<comment type="similarity">
    <text evidence="1 9">Belongs to the peptidase A1 family.</text>
</comment>
<feature type="signal peptide" evidence="11">
    <location>
        <begin position="1"/>
        <end position="22"/>
    </location>
</feature>
<accession>G2RC98</accession>
<dbReference type="PRINTS" id="PR00792">
    <property type="entry name" value="PEPSIN"/>
</dbReference>
<dbReference type="GO" id="GO:0006508">
    <property type="term" value="P:proteolysis"/>
    <property type="evidence" value="ECO:0007669"/>
    <property type="project" value="UniProtKB-KW"/>
</dbReference>
<dbReference type="PROSITE" id="PS51767">
    <property type="entry name" value="PEPTIDASE_A1"/>
    <property type="match status" value="1"/>
</dbReference>
<keyword evidence="2 9" id="KW-0645">Protease</keyword>
<evidence type="ECO:0000313" key="14">
    <source>
        <dbReference type="Proteomes" id="UP000008181"/>
    </source>
</evidence>
<sequence>MKGHSAAALGALLVGVVHPVAANGVVQWDIRRSQRSQEFTKLRRRGSTFNEVISNDEARGGYFATCQIGTPGQNLTLQLDTGSSDIWVPDSKASVCRKFGNSGGCNLGAFDSAQSSSFEVVGKGEFDISYVDGSSSKGDYFTDVFSIGGATLQNMTMGLGLETDISYGLVGVGYAVNEAIVGSSQSVSSAYPNLPVNMVNEGLINTVAYSLWLNDLDASSGSILFGGIDTKKYKGDLTRIQIYPATQDIFTSFKVALTSLEAISPSGQDTLTSTAFPIAVVLDSGTTLSYLPTDLAMQIWKEAGAEYSAHYGTAIIPCSMQNSQGYFSFGFAGPGGPRINVTMDELVLDVSTDGGPQFTSGQYKGETICEFGIQNISSSPYLLGDTFLRSAYVVYDLVNNEVGIAQTDFNSTESNVVAFASMSATIPSATVAPSQAEVTNRPTVTVPAYAASKGFTDLSASGTAASTSAEQNAATPTPSRASTGQMLVVSLTMLLTAVGSGLFVAIL</sequence>
<dbReference type="PROSITE" id="PS00141">
    <property type="entry name" value="ASP_PROTEASE"/>
    <property type="match status" value="1"/>
</dbReference>
<dbReference type="Proteomes" id="UP000008181">
    <property type="component" value="Chromosome 5"/>
</dbReference>
<dbReference type="HOGENOM" id="CLU_013253_9_3_1"/>